<keyword evidence="5" id="KW-1185">Reference proteome</keyword>
<keyword evidence="3" id="KW-0732">Signal</keyword>
<protein>
    <submittedName>
        <fullName evidence="4">Uncharacterized protein</fullName>
    </submittedName>
</protein>
<evidence type="ECO:0000313" key="4">
    <source>
        <dbReference type="EMBL" id="KAF5661756.1"/>
    </source>
</evidence>
<gene>
    <name evidence="4" type="ORF">FHETE_8291</name>
</gene>
<keyword evidence="2" id="KW-1133">Transmembrane helix</keyword>
<feature type="transmembrane region" description="Helical" evidence="2">
    <location>
        <begin position="360"/>
        <end position="382"/>
    </location>
</feature>
<organism evidence="4 5">
    <name type="scientific">Fusarium heterosporum</name>
    <dbReference type="NCBI Taxonomy" id="42747"/>
    <lineage>
        <taxon>Eukaryota</taxon>
        <taxon>Fungi</taxon>
        <taxon>Dikarya</taxon>
        <taxon>Ascomycota</taxon>
        <taxon>Pezizomycotina</taxon>
        <taxon>Sordariomycetes</taxon>
        <taxon>Hypocreomycetidae</taxon>
        <taxon>Hypocreales</taxon>
        <taxon>Nectriaceae</taxon>
        <taxon>Fusarium</taxon>
        <taxon>Fusarium heterosporum species complex</taxon>
    </lineage>
</organism>
<evidence type="ECO:0000313" key="5">
    <source>
        <dbReference type="Proteomes" id="UP000567885"/>
    </source>
</evidence>
<evidence type="ECO:0000256" key="1">
    <source>
        <dbReference type="SAM" id="MobiDB-lite"/>
    </source>
</evidence>
<accession>A0A8H5WJ04</accession>
<feature type="transmembrane region" description="Helical" evidence="2">
    <location>
        <begin position="154"/>
        <end position="174"/>
    </location>
</feature>
<dbReference type="OrthoDB" id="5141958at2759"/>
<reference evidence="4 5" key="1">
    <citation type="submission" date="2020-05" db="EMBL/GenBank/DDBJ databases">
        <title>Identification and distribution of gene clusters putatively required for synthesis of sphingolipid metabolism inhibitors in phylogenetically diverse species of the filamentous fungus Fusarium.</title>
        <authorList>
            <person name="Kim H.-S."/>
            <person name="Busman M."/>
            <person name="Brown D.W."/>
            <person name="Divon H."/>
            <person name="Uhlig S."/>
            <person name="Proctor R.H."/>
        </authorList>
    </citation>
    <scope>NUCLEOTIDE SEQUENCE [LARGE SCALE GENOMIC DNA]</scope>
    <source>
        <strain evidence="4 5">NRRL 20693</strain>
    </source>
</reference>
<feature type="transmembrane region" description="Helical" evidence="2">
    <location>
        <begin position="264"/>
        <end position="284"/>
    </location>
</feature>
<feature type="region of interest" description="Disordered" evidence="1">
    <location>
        <begin position="306"/>
        <end position="337"/>
    </location>
</feature>
<feature type="signal peptide" evidence="3">
    <location>
        <begin position="1"/>
        <end position="23"/>
    </location>
</feature>
<proteinExistence type="predicted"/>
<feature type="transmembrane region" description="Helical" evidence="2">
    <location>
        <begin position="113"/>
        <end position="133"/>
    </location>
</feature>
<evidence type="ECO:0000256" key="2">
    <source>
        <dbReference type="SAM" id="Phobius"/>
    </source>
</evidence>
<dbReference type="Proteomes" id="UP000567885">
    <property type="component" value="Unassembled WGS sequence"/>
</dbReference>
<comment type="caution">
    <text evidence="4">The sequence shown here is derived from an EMBL/GenBank/DDBJ whole genome shotgun (WGS) entry which is preliminary data.</text>
</comment>
<keyword evidence="2" id="KW-0472">Membrane</keyword>
<feature type="transmembrane region" description="Helical" evidence="2">
    <location>
        <begin position="194"/>
        <end position="216"/>
    </location>
</feature>
<evidence type="ECO:0000256" key="3">
    <source>
        <dbReference type="SAM" id="SignalP"/>
    </source>
</evidence>
<feature type="chain" id="PRO_5034036241" evidence="3">
    <location>
        <begin position="24"/>
        <end position="399"/>
    </location>
</feature>
<name>A0A8H5WJ04_FUSHE</name>
<dbReference type="AlphaFoldDB" id="A0A8H5WJ04"/>
<keyword evidence="2" id="KW-0812">Transmembrane</keyword>
<sequence length="399" mass="43117">MADEVSGTAAFWLLLSLAAAAVAQPTTGEWRKNRNHFGGSIDPTRCIPAVCLVDAICDSSLLGISLWKTLSKSKSAPVRHRVLPKASALIAKLALSTLTVLPQTIKVFSLKGVTGTQACAFIFFYAFVTKLLVDLCGLEEEAKPIPPKDRDDSLDLIVLVALLLQIPFEIWIWYNISGTGKLTLPRDLETICTWSSMACYLIMTAQALVWVMYLVARQRFDVSRSPHVVPLRLAYAISLVLGVSKNPVTKPRSQGTIIPPPQSLNRLSHALSLMFAIGVASIIITKSLDALVSAVITEKSNTTAPVSITSTSESSATQEEENKSQEDMPPSSPTTPFISRIGTVGTAIDRWLMRALSLNSAATSTIALTVFNLTTTIIYYLVCFDGTGTDNPGWTSILG</sequence>
<dbReference type="EMBL" id="JAAGWQ010000174">
    <property type="protein sequence ID" value="KAF5661756.1"/>
    <property type="molecule type" value="Genomic_DNA"/>
</dbReference>